<dbReference type="InterPro" id="IPR038084">
    <property type="entry name" value="PduO/GlcC-like_sf"/>
</dbReference>
<dbReference type="InterPro" id="IPR005624">
    <property type="entry name" value="PduO/GlcC-like"/>
</dbReference>
<evidence type="ECO:0000313" key="2">
    <source>
        <dbReference type="EMBL" id="TCO82690.1"/>
    </source>
</evidence>
<dbReference type="SUPFAM" id="SSF143744">
    <property type="entry name" value="GlcG-like"/>
    <property type="match status" value="1"/>
</dbReference>
<evidence type="ECO:0000313" key="3">
    <source>
        <dbReference type="Proteomes" id="UP000295765"/>
    </source>
</evidence>
<proteinExistence type="inferred from homology"/>
<dbReference type="HAMAP" id="MF_00761">
    <property type="entry name" value="UPF0303"/>
    <property type="match status" value="1"/>
</dbReference>
<sequence length="162" mass="16881">MSNTDLIAALERQEQALVFSAFDETTAFELGCALRAAAAAREAAVVIDIRRVERRLFFAALPGSSGDNDEWARRKSNVTLRFQCSSMLAGAKFAAQGKVLGPDIGLDPMDYAAVGGSFPVRVRGAGVVAAITVSGLPSREDHALIVGVLGAHLGVDGVAALP</sequence>
<reference evidence="2 3" key="1">
    <citation type="submission" date="2019-03" db="EMBL/GenBank/DDBJ databases">
        <title>Genomic Encyclopedia of Type Strains, Phase IV (KMG-IV): sequencing the most valuable type-strain genomes for metagenomic binning, comparative biology and taxonomic classification.</title>
        <authorList>
            <person name="Goeker M."/>
        </authorList>
    </citation>
    <scope>NUCLEOTIDE SEQUENCE [LARGE SCALE GENOMIC DNA]</scope>
    <source>
        <strain evidence="2 3">DSM 25287</strain>
    </source>
</reference>
<organism evidence="2 3">
    <name type="scientific">Plasticicumulans lactativorans</name>
    <dbReference type="NCBI Taxonomy" id="1133106"/>
    <lineage>
        <taxon>Bacteria</taxon>
        <taxon>Pseudomonadati</taxon>
        <taxon>Pseudomonadota</taxon>
        <taxon>Gammaproteobacteria</taxon>
        <taxon>Candidatus Competibacteraceae</taxon>
        <taxon>Plasticicumulans</taxon>
    </lineage>
</organism>
<protein>
    <recommendedName>
        <fullName evidence="1">UPF0303 protein EV699_10482</fullName>
    </recommendedName>
</protein>
<keyword evidence="3" id="KW-1185">Reference proteome</keyword>
<comment type="caution">
    <text evidence="2">The sequence shown here is derived from an EMBL/GenBank/DDBJ whole genome shotgun (WGS) entry which is preliminary data.</text>
</comment>
<dbReference type="Pfam" id="PF03928">
    <property type="entry name" value="HbpS-like"/>
    <property type="match status" value="1"/>
</dbReference>
<dbReference type="PANTHER" id="PTHR28255">
    <property type="match status" value="1"/>
</dbReference>
<comment type="similarity">
    <text evidence="1">Belongs to the UPF0303 family.</text>
</comment>
<dbReference type="OrthoDB" id="9815315at2"/>
<dbReference type="PIRSF" id="PIRSF008757">
    <property type="entry name" value="UCP008757"/>
    <property type="match status" value="1"/>
</dbReference>
<dbReference type="InterPro" id="IPR010371">
    <property type="entry name" value="YBR137W-like"/>
</dbReference>
<dbReference type="Proteomes" id="UP000295765">
    <property type="component" value="Unassembled WGS sequence"/>
</dbReference>
<name>A0A4R2LB32_9GAMM</name>
<dbReference type="NCBIfam" id="NF002696">
    <property type="entry name" value="PRK02487.1-5"/>
    <property type="match status" value="1"/>
</dbReference>
<dbReference type="EMBL" id="SLWY01000004">
    <property type="protein sequence ID" value="TCO82690.1"/>
    <property type="molecule type" value="Genomic_DNA"/>
</dbReference>
<evidence type="ECO:0000256" key="1">
    <source>
        <dbReference type="HAMAP-Rule" id="MF_00761"/>
    </source>
</evidence>
<dbReference type="RefSeq" id="WP_132539178.1">
    <property type="nucleotide sequence ID" value="NZ_SLWY01000004.1"/>
</dbReference>
<dbReference type="Gene3D" id="3.30.450.150">
    <property type="entry name" value="Haem-degrading domain"/>
    <property type="match status" value="1"/>
</dbReference>
<accession>A0A4R2LB32</accession>
<dbReference type="AlphaFoldDB" id="A0A4R2LB32"/>
<dbReference type="PANTHER" id="PTHR28255:SF1">
    <property type="entry name" value="UPF0303 PROTEIN YBR137W"/>
    <property type="match status" value="1"/>
</dbReference>
<gene>
    <name evidence="2" type="ORF">EV699_10482</name>
</gene>